<evidence type="ECO:0000313" key="1">
    <source>
        <dbReference type="EMBL" id="KAJ4705252.1"/>
    </source>
</evidence>
<protein>
    <submittedName>
        <fullName evidence="1">Uncharacterized protein</fullName>
    </submittedName>
</protein>
<accession>A0ACC1X2V7</accession>
<dbReference type="Proteomes" id="UP001164539">
    <property type="component" value="Chromosome 12"/>
</dbReference>
<evidence type="ECO:0000313" key="2">
    <source>
        <dbReference type="Proteomes" id="UP001164539"/>
    </source>
</evidence>
<reference evidence="1 2" key="1">
    <citation type="journal article" date="2023" name="Science">
        <title>Complex scaffold remodeling in plant triterpene biosynthesis.</title>
        <authorList>
            <person name="De La Pena R."/>
            <person name="Hodgson H."/>
            <person name="Liu J.C."/>
            <person name="Stephenson M.J."/>
            <person name="Martin A.C."/>
            <person name="Owen C."/>
            <person name="Harkess A."/>
            <person name="Leebens-Mack J."/>
            <person name="Jimenez L.E."/>
            <person name="Osbourn A."/>
            <person name="Sattely E.S."/>
        </authorList>
    </citation>
    <scope>NUCLEOTIDE SEQUENCE [LARGE SCALE GENOMIC DNA]</scope>
    <source>
        <strain evidence="2">cv. JPN11</strain>
        <tissue evidence="1">Leaf</tissue>
    </source>
</reference>
<dbReference type="EMBL" id="CM051405">
    <property type="protein sequence ID" value="KAJ4705252.1"/>
    <property type="molecule type" value="Genomic_DNA"/>
</dbReference>
<proteinExistence type="predicted"/>
<sequence>MFDLQLLQHPLEKIDVPSYILNTDLAALRGQRVFGFEDLFVYILNSICVILITFYSSNYGSYTVMSAMALTMIVLCLFVLLYDFLMGINQSVKLK</sequence>
<gene>
    <name evidence="1" type="ORF">OWV82_022053</name>
</gene>
<name>A0ACC1X2V7_MELAZ</name>
<organism evidence="1 2">
    <name type="scientific">Melia azedarach</name>
    <name type="common">Chinaberry tree</name>
    <dbReference type="NCBI Taxonomy" id="155640"/>
    <lineage>
        <taxon>Eukaryota</taxon>
        <taxon>Viridiplantae</taxon>
        <taxon>Streptophyta</taxon>
        <taxon>Embryophyta</taxon>
        <taxon>Tracheophyta</taxon>
        <taxon>Spermatophyta</taxon>
        <taxon>Magnoliopsida</taxon>
        <taxon>eudicotyledons</taxon>
        <taxon>Gunneridae</taxon>
        <taxon>Pentapetalae</taxon>
        <taxon>rosids</taxon>
        <taxon>malvids</taxon>
        <taxon>Sapindales</taxon>
        <taxon>Meliaceae</taxon>
        <taxon>Melia</taxon>
    </lineage>
</organism>
<comment type="caution">
    <text evidence="1">The sequence shown here is derived from an EMBL/GenBank/DDBJ whole genome shotgun (WGS) entry which is preliminary data.</text>
</comment>
<keyword evidence="2" id="KW-1185">Reference proteome</keyword>